<proteinExistence type="inferred from homology"/>
<dbReference type="eggNOG" id="KOG3969">
    <property type="taxonomic scope" value="Eukaryota"/>
</dbReference>
<dbReference type="SUPFAM" id="SSF54197">
    <property type="entry name" value="HIT-like"/>
    <property type="match status" value="1"/>
</dbReference>
<feature type="binding site" evidence="10">
    <location>
        <position position="217"/>
    </location>
    <ligand>
        <name>substrate</name>
    </ligand>
</feature>
<dbReference type="PIRSF" id="PIRSF028973">
    <property type="entry name" value="Scavenger_mRNA_decap_enz"/>
    <property type="match status" value="1"/>
</dbReference>
<evidence type="ECO:0000256" key="11">
    <source>
        <dbReference type="SAM" id="MobiDB-lite"/>
    </source>
</evidence>
<feature type="binding site" evidence="10">
    <location>
        <position position="195"/>
    </location>
    <ligand>
        <name>substrate</name>
    </ligand>
</feature>
<protein>
    <recommendedName>
        <fullName evidence="4 8">m7GpppX diphosphatase</fullName>
        <ecNumber evidence="3 8">3.6.1.59</ecNumber>
    </recommendedName>
</protein>
<evidence type="ECO:0000256" key="10">
    <source>
        <dbReference type="PIRSR" id="PIRSR028973-2"/>
    </source>
</evidence>
<dbReference type="Proteomes" id="UP000015104">
    <property type="component" value="Unassembled WGS sequence"/>
</dbReference>
<gene>
    <name evidence="12" type="primary">107359431</name>
</gene>
<dbReference type="GO" id="GO:0005634">
    <property type="term" value="C:nucleus"/>
    <property type="evidence" value="ECO:0007669"/>
    <property type="project" value="UniProtKB-SubCell"/>
</dbReference>
<feature type="binding site" evidence="10">
    <location>
        <position position="185"/>
    </location>
    <ligand>
        <name>substrate</name>
    </ligand>
</feature>
<dbReference type="InterPro" id="IPR011145">
    <property type="entry name" value="Scavenger_mRNA_decap_enz_N"/>
</dbReference>
<evidence type="ECO:0000313" key="13">
    <source>
        <dbReference type="Proteomes" id="UP000015104"/>
    </source>
</evidence>
<feature type="binding site" evidence="10">
    <location>
        <position position="215"/>
    </location>
    <ligand>
        <name>substrate</name>
    </ligand>
</feature>
<dbReference type="HOGENOM" id="CLU_041045_1_0_1"/>
<accession>T1JS19</accession>
<dbReference type="InterPro" id="IPR008594">
    <property type="entry name" value="DcpS/DCS2"/>
</dbReference>
<evidence type="ECO:0000256" key="8">
    <source>
        <dbReference type="PIRNR" id="PIRNR028973"/>
    </source>
</evidence>
<dbReference type="GO" id="GO:0006397">
    <property type="term" value="P:mRNA processing"/>
    <property type="evidence" value="ECO:0007669"/>
    <property type="project" value="UniProtKB-KW"/>
</dbReference>
<feature type="binding site" evidence="10">
    <location>
        <begin position="278"/>
        <end position="289"/>
    </location>
    <ligand>
        <name>substrate</name>
    </ligand>
</feature>
<dbReference type="Pfam" id="PF05652">
    <property type="entry name" value="DcpS"/>
    <property type="match status" value="1"/>
</dbReference>
<reference evidence="13" key="1">
    <citation type="submission" date="2011-08" db="EMBL/GenBank/DDBJ databases">
        <authorList>
            <person name="Rombauts S."/>
        </authorList>
    </citation>
    <scope>NUCLEOTIDE SEQUENCE</scope>
    <source>
        <strain evidence="13">London</strain>
    </source>
</reference>
<comment type="catalytic activity">
    <reaction evidence="7 8">
        <text>a 5'-end (N(7)-methyl 5'-triphosphoguanosine)-ribonucleoside in mRNA + H2O = N(7)-methyl-GMP + a 5'-end diphospho-ribonucleoside in mRNA + 2 H(+)</text>
        <dbReference type="Rhea" id="RHEA:65388"/>
        <dbReference type="Rhea" id="RHEA-COMP:17165"/>
        <dbReference type="Rhea" id="RHEA-COMP:17167"/>
        <dbReference type="ChEBI" id="CHEBI:15377"/>
        <dbReference type="ChEBI" id="CHEBI:15378"/>
        <dbReference type="ChEBI" id="CHEBI:58285"/>
        <dbReference type="ChEBI" id="CHEBI:156461"/>
        <dbReference type="ChEBI" id="CHEBI:167616"/>
        <dbReference type="EC" id="3.6.1.59"/>
    </reaction>
</comment>
<dbReference type="FunFam" id="3.30.428.10:FF:000006">
    <property type="entry name" value="m7GpppX diphosphatase"/>
    <property type="match status" value="1"/>
</dbReference>
<feature type="active site" description="Nucleophile" evidence="9">
    <location>
        <position position="287"/>
    </location>
</feature>
<dbReference type="OrthoDB" id="10264956at2759"/>
<evidence type="ECO:0000256" key="4">
    <source>
        <dbReference type="ARBA" id="ARBA00015636"/>
    </source>
</evidence>
<evidence type="ECO:0000256" key="3">
    <source>
        <dbReference type="ARBA" id="ARBA00012520"/>
    </source>
</evidence>
<dbReference type="EMBL" id="CAEY01000458">
    <property type="status" value="NOT_ANNOTATED_CDS"/>
    <property type="molecule type" value="Genomic_DNA"/>
</dbReference>
<keyword evidence="13" id="KW-1185">Reference proteome</keyword>
<comment type="subcellular location">
    <subcellularLocation>
        <location evidence="1 8">Nucleus</location>
    </subcellularLocation>
</comment>
<dbReference type="GO" id="GO:0000290">
    <property type="term" value="P:deadenylation-dependent decapping of nuclear-transcribed mRNA"/>
    <property type="evidence" value="ECO:0007669"/>
    <property type="project" value="UniProtKB-UniRule"/>
</dbReference>
<evidence type="ECO:0000313" key="12">
    <source>
        <dbReference type="EnsemblMetazoa" id="tetur01g08940.1"/>
    </source>
</evidence>
<evidence type="ECO:0000256" key="1">
    <source>
        <dbReference type="ARBA" id="ARBA00004123"/>
    </source>
</evidence>
<keyword evidence="6 8" id="KW-0539">Nucleus</keyword>
<dbReference type="GO" id="GO:0000340">
    <property type="term" value="F:RNA 7-methylguanosine cap binding"/>
    <property type="evidence" value="ECO:0007669"/>
    <property type="project" value="UniProtKB-UniRule"/>
</dbReference>
<evidence type="ECO:0000256" key="5">
    <source>
        <dbReference type="ARBA" id="ARBA00022801"/>
    </source>
</evidence>
<name>T1JS19_TETUR</name>
<keyword evidence="8" id="KW-0507">mRNA processing</keyword>
<evidence type="ECO:0000256" key="7">
    <source>
        <dbReference type="ARBA" id="ARBA00048222"/>
    </source>
</evidence>
<dbReference type="STRING" id="32264.T1JS19"/>
<comment type="similarity">
    <text evidence="2 8">Belongs to the HIT family.</text>
</comment>
<evidence type="ECO:0000256" key="9">
    <source>
        <dbReference type="PIRSR" id="PIRSR028973-1"/>
    </source>
</evidence>
<evidence type="ECO:0000256" key="2">
    <source>
        <dbReference type="ARBA" id="ARBA00010208"/>
    </source>
</evidence>
<reference evidence="12" key="2">
    <citation type="submission" date="2015-06" db="UniProtKB">
        <authorList>
            <consortium name="EnsemblMetazoa"/>
        </authorList>
    </citation>
    <scope>IDENTIFICATION</scope>
</reference>
<dbReference type="GO" id="GO:0000932">
    <property type="term" value="C:P-body"/>
    <property type="evidence" value="ECO:0007669"/>
    <property type="project" value="TreeGrafter"/>
</dbReference>
<feature type="region of interest" description="Disordered" evidence="11">
    <location>
        <begin position="1"/>
        <end position="29"/>
    </location>
</feature>
<dbReference type="GO" id="GO:0140932">
    <property type="term" value="F:5'-(N(7)-methyl 5'-triphosphoguanosine)-[mRNA] diphosphatase activity"/>
    <property type="evidence" value="ECO:0007669"/>
    <property type="project" value="UniProtKB-EC"/>
</dbReference>
<dbReference type="EC" id="3.6.1.59" evidence="3 8"/>
<dbReference type="InterPro" id="IPR036265">
    <property type="entry name" value="HIT-like_sf"/>
</dbReference>
<feature type="compositionally biased region" description="Basic and acidic residues" evidence="11">
    <location>
        <begin position="1"/>
        <end position="12"/>
    </location>
</feature>
<dbReference type="PANTHER" id="PTHR12978">
    <property type="entry name" value="HISTIDINE TRIAD HIT PROTEIN MEMBER"/>
    <property type="match status" value="1"/>
</dbReference>
<dbReference type="AlphaFoldDB" id="T1JS19"/>
<dbReference type="EnsemblMetazoa" id="tetur01g08940.1">
    <property type="protein sequence ID" value="tetur01g08940.1"/>
    <property type="gene ID" value="tetur01g08940"/>
</dbReference>
<sequence>MMSDILDNHEPAPKQLRLSPKSAGGETKGVYKTEEQCNALDLTSSQLSGSTIHSKGDINLSMIKFVRVLNEVADSKLIHVEGEYCGDKVVLTLEKTPFTKENVEKIMAAADKSLQKDFNNDIYGFYKAYPNPELNGIKATIIHPATELHIKKYSAQSFCMIQESPEDYKNITLPHVESQSFSLDWVYNILDHSNETERIIFEDNDEDKGFILVPDMKWDGEGLSNLHALAIVHKKDIKSLRDLTSNHLTLLHNIREKGSLAIHQRYGIKENQLRIYVHYQPSFYHFHVHFEPLAYRSSSVERCHLLDHIIDNITLMGDYYQKSTITFPVKEDSDLYLRYQESRSMEGQ</sequence>
<dbReference type="Gene3D" id="3.30.200.40">
    <property type="entry name" value="Scavenger mRNA decapping enzyme, N-terminal domain"/>
    <property type="match status" value="1"/>
</dbReference>
<dbReference type="KEGG" id="tut:107359431"/>
<dbReference type="Gene3D" id="3.30.428.10">
    <property type="entry name" value="HIT-like"/>
    <property type="match status" value="1"/>
</dbReference>
<organism evidence="12 13">
    <name type="scientific">Tetranychus urticae</name>
    <name type="common">Two-spotted spider mite</name>
    <dbReference type="NCBI Taxonomy" id="32264"/>
    <lineage>
        <taxon>Eukaryota</taxon>
        <taxon>Metazoa</taxon>
        <taxon>Ecdysozoa</taxon>
        <taxon>Arthropoda</taxon>
        <taxon>Chelicerata</taxon>
        <taxon>Arachnida</taxon>
        <taxon>Acari</taxon>
        <taxon>Acariformes</taxon>
        <taxon>Trombidiformes</taxon>
        <taxon>Prostigmata</taxon>
        <taxon>Eleutherengona</taxon>
        <taxon>Raphignathae</taxon>
        <taxon>Tetranychoidea</taxon>
        <taxon>Tetranychidae</taxon>
        <taxon>Tetranychus</taxon>
    </lineage>
</organism>
<comment type="function">
    <text evidence="8">Decapping scavenger enzyme that catalyzes the cleavage of a residual cap structure following the degradation of mRNAs by the 3'-&gt;5' exosome-mediated mRNA decay pathway.</text>
</comment>
<dbReference type="SUPFAM" id="SSF102860">
    <property type="entry name" value="mRNA decapping enzyme DcpS N-terminal domain"/>
    <property type="match status" value="1"/>
</dbReference>
<dbReference type="Pfam" id="PF11969">
    <property type="entry name" value="DcpS_C"/>
    <property type="match status" value="1"/>
</dbReference>
<evidence type="ECO:0000256" key="6">
    <source>
        <dbReference type="ARBA" id="ARBA00023242"/>
    </source>
</evidence>
<keyword evidence="5 8" id="KW-0378">Hydrolase</keyword>
<dbReference type="PANTHER" id="PTHR12978:SF0">
    <property type="entry name" value="M7GPPPX DIPHOSPHATASE"/>
    <property type="match status" value="1"/>
</dbReference>
<dbReference type="OMA" id="RAYFHYQ"/>